<keyword evidence="11" id="KW-0963">Cytoplasm</keyword>
<proteinExistence type="inferred from homology"/>
<name>A0A1I4VKV3_9BACT</name>
<dbReference type="Pfam" id="PF02272">
    <property type="entry name" value="DHHA1"/>
    <property type="match status" value="1"/>
</dbReference>
<dbReference type="SUPFAM" id="SSF55186">
    <property type="entry name" value="ThrRS/AlaRS common domain"/>
    <property type="match status" value="1"/>
</dbReference>
<dbReference type="InterPro" id="IPR023033">
    <property type="entry name" value="Ala_tRNA_ligase_euk/bac"/>
</dbReference>
<dbReference type="InterPro" id="IPR018163">
    <property type="entry name" value="Thr/Ala-tRNA-synth_IIc_edit"/>
</dbReference>
<dbReference type="SUPFAM" id="SSF55681">
    <property type="entry name" value="Class II aaRS and biotin synthetases"/>
    <property type="match status" value="1"/>
</dbReference>
<keyword evidence="8 11" id="KW-0694">RNA-binding</keyword>
<dbReference type="AlphaFoldDB" id="A0A1I4VKV3"/>
<dbReference type="Pfam" id="PF01411">
    <property type="entry name" value="tRNA-synt_2c"/>
    <property type="match status" value="1"/>
</dbReference>
<dbReference type="OrthoDB" id="9803884at2"/>
<protein>
    <recommendedName>
        <fullName evidence="11">Alanine--tRNA ligase</fullName>
        <ecNumber evidence="11">6.1.1.7</ecNumber>
    </recommendedName>
    <alternativeName>
        <fullName evidence="11">Alanyl-tRNA synthetase</fullName>
        <shortName evidence="11">AlaRS</shortName>
    </alternativeName>
</protein>
<dbReference type="InterPro" id="IPR018165">
    <property type="entry name" value="Ala-tRNA-synth_IIc_core"/>
</dbReference>
<feature type="binding site" evidence="11">
    <location>
        <position position="579"/>
    </location>
    <ligand>
        <name>Zn(2+)</name>
        <dbReference type="ChEBI" id="CHEBI:29105"/>
    </ligand>
</feature>
<keyword evidence="5 11" id="KW-0547">Nucleotide-binding</keyword>
<keyword evidence="15" id="KW-1185">Reference proteome</keyword>
<dbReference type="Pfam" id="PF07973">
    <property type="entry name" value="tRNA_SAD"/>
    <property type="match status" value="1"/>
</dbReference>
<dbReference type="CDD" id="cd00673">
    <property type="entry name" value="AlaRS_core"/>
    <property type="match status" value="1"/>
</dbReference>
<feature type="binding site" evidence="11">
    <location>
        <position position="677"/>
    </location>
    <ligand>
        <name>Zn(2+)</name>
        <dbReference type="ChEBI" id="CHEBI:29105"/>
    </ligand>
</feature>
<keyword evidence="2 11" id="KW-0820">tRNA-binding</keyword>
<evidence type="ECO:0000256" key="6">
    <source>
        <dbReference type="ARBA" id="ARBA00022833"/>
    </source>
</evidence>
<sequence length="890" mass="99529">MKKAGEIRSEFLQFFRDRGHTIVKSSSLIPRDDPTLLFTNAGMVQFKRCFLGEEKRPYVRAASSQKCMRAGGKHNDLENVGYTARHHTFFEMLGNFSFGDYFKKEAIEFAWEFLVNYLKLPQDKLYATVHEGDAGMNLGPDDEARELWARYLPEDRILAFPTKDNFWAMGDTGPCGPCSEIIIDQGPEFGCGSADCKPGCDCDRYLELWNLVFMQFDRKPDGTLVPLPRPSIDTGMGLERIAAVVQGVPSNYDIDLFKPIMEKIEELSGHRYGADKTKDVSIKVIADHSRAAAFLVGDGVLPSNEGRGYVLRRVIRRALRHGRFLGLDRPFLHEVALAVMESMKDAYPELIENRRYITEVIKYEEERFNETLDFGLRLLNQEIERLKDTGQSTIPGELVFKLYDTYGFPTDIVTDMARSIGFSVDLEGYESLMKEQRERSRLHWKGSGEAAVEGVYKEIGREVATVEFVGYETLETEGRILAIIAGNKRLNAASRGDRVEIVTDRTSFYGESGGQVGDRGLIEGPKGAVTVVDTKKLPGDLILHVGEVTEGSIEVGESVRLVVDAEARADTARHHTATHLLHATLRKVLGEHVKQSGSLVAPDRLRFDFTHFRALTPEELETVENLVNEEIRKNRSVCITQMSYDEAVRTGAVALFEEKYGDVVRVVEVPGLSKELCGGTHVRATSDIGAFFILNESGIAGGVRRIEAVAGRAAVRWVQNQRRMLRELADILRVPMENVKDRVEKLLEREKQLEKEIERLKYEITAAASRDVLASPEAMGDVRVIVSEADVDDHAAMREVYDRFKERYRDKAVLVLGGRTEDKALLLVGVSRDLTGRIHAGDLIRELASVVGGRGGGRPDMAQAGGPNPEKLGEALEKAREILRRVLTTA</sequence>
<organism evidence="14 15">
    <name type="scientific">Thermodesulforhabdus norvegica</name>
    <dbReference type="NCBI Taxonomy" id="39841"/>
    <lineage>
        <taxon>Bacteria</taxon>
        <taxon>Pseudomonadati</taxon>
        <taxon>Thermodesulfobacteriota</taxon>
        <taxon>Syntrophobacteria</taxon>
        <taxon>Syntrophobacterales</taxon>
        <taxon>Thermodesulforhabdaceae</taxon>
        <taxon>Thermodesulforhabdus</taxon>
    </lineage>
</organism>
<evidence type="ECO:0000256" key="9">
    <source>
        <dbReference type="ARBA" id="ARBA00022917"/>
    </source>
</evidence>
<dbReference type="GO" id="GO:0002161">
    <property type="term" value="F:aminoacyl-tRNA deacylase activity"/>
    <property type="evidence" value="ECO:0007669"/>
    <property type="project" value="TreeGrafter"/>
</dbReference>
<comment type="function">
    <text evidence="11">Catalyzes the attachment of alanine to tRNA(Ala) in a two-step reaction: alanine is first activated by ATP to form Ala-AMP and then transferred to the acceptor end of tRNA(Ala). Also edits incorrectly charged Ser-tRNA(Ala) and Gly-tRNA(Ala) via its editing domain.</text>
</comment>
<feature type="binding site" evidence="11">
    <location>
        <position position="575"/>
    </location>
    <ligand>
        <name>Zn(2+)</name>
        <dbReference type="ChEBI" id="CHEBI:29105"/>
    </ligand>
</feature>
<dbReference type="GO" id="GO:0006419">
    <property type="term" value="P:alanyl-tRNA aminoacylation"/>
    <property type="evidence" value="ECO:0007669"/>
    <property type="project" value="UniProtKB-UniRule"/>
</dbReference>
<comment type="similarity">
    <text evidence="1 11">Belongs to the class-II aminoacyl-tRNA synthetase family.</text>
</comment>
<dbReference type="Gene3D" id="2.40.30.130">
    <property type="match status" value="1"/>
</dbReference>
<dbReference type="InterPro" id="IPR012947">
    <property type="entry name" value="tRNA_SAD"/>
</dbReference>
<comment type="subcellular location">
    <subcellularLocation>
        <location evidence="11">Cytoplasm</location>
    </subcellularLocation>
</comment>
<comment type="catalytic activity">
    <reaction evidence="11">
        <text>tRNA(Ala) + L-alanine + ATP = L-alanyl-tRNA(Ala) + AMP + diphosphate</text>
        <dbReference type="Rhea" id="RHEA:12540"/>
        <dbReference type="Rhea" id="RHEA-COMP:9657"/>
        <dbReference type="Rhea" id="RHEA-COMP:9923"/>
        <dbReference type="ChEBI" id="CHEBI:30616"/>
        <dbReference type="ChEBI" id="CHEBI:33019"/>
        <dbReference type="ChEBI" id="CHEBI:57972"/>
        <dbReference type="ChEBI" id="CHEBI:78442"/>
        <dbReference type="ChEBI" id="CHEBI:78497"/>
        <dbReference type="ChEBI" id="CHEBI:456215"/>
        <dbReference type="EC" id="6.1.1.7"/>
    </reaction>
</comment>
<feature type="domain" description="Alanyl-transfer RNA synthetases family profile" evidence="13">
    <location>
        <begin position="2"/>
        <end position="720"/>
    </location>
</feature>
<dbReference type="Gene3D" id="3.30.930.10">
    <property type="entry name" value="Bira Bifunctional Protein, Domain 2"/>
    <property type="match status" value="1"/>
</dbReference>
<dbReference type="GO" id="GO:0000049">
    <property type="term" value="F:tRNA binding"/>
    <property type="evidence" value="ECO:0007669"/>
    <property type="project" value="UniProtKB-KW"/>
</dbReference>
<accession>A0A1I4VKV3</accession>
<evidence type="ECO:0000256" key="2">
    <source>
        <dbReference type="ARBA" id="ARBA00022555"/>
    </source>
</evidence>
<keyword evidence="4 11" id="KW-0479">Metal-binding</keyword>
<dbReference type="FunFam" id="3.30.980.10:FF:000004">
    <property type="entry name" value="Alanine--tRNA ligase, cytoplasmic"/>
    <property type="match status" value="1"/>
</dbReference>
<evidence type="ECO:0000259" key="13">
    <source>
        <dbReference type="PROSITE" id="PS50860"/>
    </source>
</evidence>
<dbReference type="GO" id="GO:0004813">
    <property type="term" value="F:alanine-tRNA ligase activity"/>
    <property type="evidence" value="ECO:0007669"/>
    <property type="project" value="UniProtKB-UniRule"/>
</dbReference>
<dbReference type="PANTHER" id="PTHR11777">
    <property type="entry name" value="ALANYL-TRNA SYNTHETASE"/>
    <property type="match status" value="1"/>
</dbReference>
<keyword evidence="9 11" id="KW-0648">Protein biosynthesis</keyword>
<evidence type="ECO:0000313" key="15">
    <source>
        <dbReference type="Proteomes" id="UP000199611"/>
    </source>
</evidence>
<evidence type="ECO:0000256" key="3">
    <source>
        <dbReference type="ARBA" id="ARBA00022598"/>
    </source>
</evidence>
<dbReference type="InterPro" id="IPR002318">
    <property type="entry name" value="Ala-tRNA-lgiase_IIc"/>
</dbReference>
<evidence type="ECO:0000256" key="7">
    <source>
        <dbReference type="ARBA" id="ARBA00022840"/>
    </source>
</evidence>
<dbReference type="Gene3D" id="6.10.250.550">
    <property type="match status" value="1"/>
</dbReference>
<dbReference type="SMART" id="SM00863">
    <property type="entry name" value="tRNA_SAD"/>
    <property type="match status" value="1"/>
</dbReference>
<dbReference type="GO" id="GO:0008270">
    <property type="term" value="F:zinc ion binding"/>
    <property type="evidence" value="ECO:0007669"/>
    <property type="project" value="UniProtKB-UniRule"/>
</dbReference>
<dbReference type="GO" id="GO:0045892">
    <property type="term" value="P:negative regulation of DNA-templated transcription"/>
    <property type="evidence" value="ECO:0007669"/>
    <property type="project" value="TreeGrafter"/>
</dbReference>
<dbReference type="HAMAP" id="MF_00036_B">
    <property type="entry name" value="Ala_tRNA_synth_B"/>
    <property type="match status" value="1"/>
</dbReference>
<dbReference type="InterPro" id="IPR018162">
    <property type="entry name" value="Ala-tRNA-ligase_IIc_anticod-bd"/>
</dbReference>
<dbReference type="SUPFAM" id="SSF50447">
    <property type="entry name" value="Translation proteins"/>
    <property type="match status" value="1"/>
</dbReference>
<evidence type="ECO:0000256" key="5">
    <source>
        <dbReference type="ARBA" id="ARBA00022741"/>
    </source>
</evidence>
<comment type="domain">
    <text evidence="11">Consists of three domains; the N-terminal catalytic domain, the editing domain and the C-terminal C-Ala domain. The editing domain removes incorrectly charged amino acids, while the C-Ala domain, along with tRNA(Ala), serves as a bridge to cooperatively bring together the editing and aminoacylation centers thus stimulating deacylation of misacylated tRNAs.</text>
</comment>
<evidence type="ECO:0000256" key="11">
    <source>
        <dbReference type="HAMAP-Rule" id="MF_00036"/>
    </source>
</evidence>
<dbReference type="Gene3D" id="3.30.980.10">
    <property type="entry name" value="Threonyl-trna Synthetase, Chain A, domain 2"/>
    <property type="match status" value="1"/>
</dbReference>
<keyword evidence="7 11" id="KW-0067">ATP-binding</keyword>
<dbReference type="InterPro" id="IPR003156">
    <property type="entry name" value="DHHA1_dom"/>
</dbReference>
<dbReference type="Gene3D" id="3.30.54.20">
    <property type="match status" value="1"/>
</dbReference>
<dbReference type="FunFam" id="3.30.930.10:FF:000004">
    <property type="entry name" value="Alanine--tRNA ligase"/>
    <property type="match status" value="1"/>
</dbReference>
<keyword evidence="6 11" id="KW-0862">Zinc</keyword>
<dbReference type="GO" id="GO:0005524">
    <property type="term" value="F:ATP binding"/>
    <property type="evidence" value="ECO:0007669"/>
    <property type="project" value="UniProtKB-UniRule"/>
</dbReference>
<evidence type="ECO:0000256" key="12">
    <source>
        <dbReference type="SAM" id="Coils"/>
    </source>
</evidence>
<feature type="coiled-coil region" evidence="12">
    <location>
        <begin position="736"/>
        <end position="770"/>
    </location>
</feature>
<gene>
    <name evidence="11" type="primary">alaS</name>
    <name evidence="14" type="ORF">SAMN05660836_02344</name>
</gene>
<dbReference type="GO" id="GO:0005829">
    <property type="term" value="C:cytosol"/>
    <property type="evidence" value="ECO:0007669"/>
    <property type="project" value="TreeGrafter"/>
</dbReference>
<comment type="cofactor">
    <cofactor evidence="11">
        <name>Zn(2+)</name>
        <dbReference type="ChEBI" id="CHEBI:29105"/>
    </cofactor>
    <text evidence="11">Binds 1 zinc ion per subunit.</text>
</comment>
<dbReference type="Proteomes" id="UP000199611">
    <property type="component" value="Unassembled WGS sequence"/>
</dbReference>
<dbReference type="EC" id="6.1.1.7" evidence="11"/>
<dbReference type="InterPro" id="IPR045864">
    <property type="entry name" value="aa-tRNA-synth_II/BPL/LPL"/>
</dbReference>
<dbReference type="PRINTS" id="PR00980">
    <property type="entry name" value="TRNASYNTHALA"/>
</dbReference>
<evidence type="ECO:0000256" key="1">
    <source>
        <dbReference type="ARBA" id="ARBA00008226"/>
    </source>
</evidence>
<evidence type="ECO:0000256" key="10">
    <source>
        <dbReference type="ARBA" id="ARBA00023146"/>
    </source>
</evidence>
<evidence type="ECO:0000256" key="8">
    <source>
        <dbReference type="ARBA" id="ARBA00022884"/>
    </source>
</evidence>
<reference evidence="14 15" key="1">
    <citation type="submission" date="2016-10" db="EMBL/GenBank/DDBJ databases">
        <authorList>
            <person name="de Groot N.N."/>
        </authorList>
    </citation>
    <scope>NUCLEOTIDE SEQUENCE [LARGE SCALE GENOMIC DNA]</scope>
    <source>
        <strain evidence="14 15">DSM 9990</strain>
    </source>
</reference>
<feature type="binding site" evidence="11">
    <location>
        <position position="681"/>
    </location>
    <ligand>
        <name>Zn(2+)</name>
        <dbReference type="ChEBI" id="CHEBI:29105"/>
    </ligand>
</feature>
<dbReference type="SUPFAM" id="SSF101353">
    <property type="entry name" value="Putative anticodon-binding domain of alanyl-tRNA synthetase (AlaRS)"/>
    <property type="match status" value="1"/>
</dbReference>
<dbReference type="NCBIfam" id="TIGR00344">
    <property type="entry name" value="alaS"/>
    <property type="match status" value="1"/>
</dbReference>
<keyword evidence="10 11" id="KW-0030">Aminoacyl-tRNA synthetase</keyword>
<keyword evidence="3 11" id="KW-0436">Ligase</keyword>
<dbReference type="FunFam" id="3.10.310.40:FF:000001">
    <property type="entry name" value="Alanine--tRNA ligase"/>
    <property type="match status" value="1"/>
</dbReference>
<dbReference type="PANTHER" id="PTHR11777:SF9">
    <property type="entry name" value="ALANINE--TRNA LIGASE, CYTOPLASMIC"/>
    <property type="match status" value="1"/>
</dbReference>
<dbReference type="InterPro" id="IPR009000">
    <property type="entry name" value="Transl_B-barrel_sf"/>
</dbReference>
<dbReference type="STRING" id="39841.SAMN05660836_02344"/>
<dbReference type="Gene3D" id="3.10.310.40">
    <property type="match status" value="1"/>
</dbReference>
<dbReference type="EMBL" id="FOUU01000010">
    <property type="protein sequence ID" value="SFN01831.1"/>
    <property type="molecule type" value="Genomic_DNA"/>
</dbReference>
<dbReference type="RefSeq" id="WP_093395998.1">
    <property type="nucleotide sequence ID" value="NZ_FOUU01000010.1"/>
</dbReference>
<dbReference type="FunFam" id="3.30.54.20:FF:000001">
    <property type="entry name" value="Alanine--tRNA ligase"/>
    <property type="match status" value="1"/>
</dbReference>
<dbReference type="InterPro" id="IPR018164">
    <property type="entry name" value="Ala-tRNA-synth_IIc_N"/>
</dbReference>
<evidence type="ECO:0000256" key="4">
    <source>
        <dbReference type="ARBA" id="ARBA00022723"/>
    </source>
</evidence>
<evidence type="ECO:0000313" key="14">
    <source>
        <dbReference type="EMBL" id="SFN01831.1"/>
    </source>
</evidence>
<keyword evidence="12" id="KW-0175">Coiled coil</keyword>
<dbReference type="InterPro" id="IPR050058">
    <property type="entry name" value="Ala-tRNA_ligase"/>
</dbReference>
<dbReference type="PROSITE" id="PS50860">
    <property type="entry name" value="AA_TRNA_LIGASE_II_ALA"/>
    <property type="match status" value="1"/>
</dbReference>